<organism evidence="1 2">
    <name type="scientific">Caerostris extrusa</name>
    <name type="common">Bark spider</name>
    <name type="synonym">Caerostris bankana</name>
    <dbReference type="NCBI Taxonomy" id="172846"/>
    <lineage>
        <taxon>Eukaryota</taxon>
        <taxon>Metazoa</taxon>
        <taxon>Ecdysozoa</taxon>
        <taxon>Arthropoda</taxon>
        <taxon>Chelicerata</taxon>
        <taxon>Arachnida</taxon>
        <taxon>Araneae</taxon>
        <taxon>Araneomorphae</taxon>
        <taxon>Entelegynae</taxon>
        <taxon>Araneoidea</taxon>
        <taxon>Araneidae</taxon>
        <taxon>Caerostris</taxon>
    </lineage>
</organism>
<evidence type="ECO:0000313" key="2">
    <source>
        <dbReference type="Proteomes" id="UP001054945"/>
    </source>
</evidence>
<evidence type="ECO:0000313" key="1">
    <source>
        <dbReference type="EMBL" id="GIY55558.1"/>
    </source>
</evidence>
<accession>A0AAV4UCT7</accession>
<proteinExistence type="predicted"/>
<sequence>MRKSPSPHNPSGNWNFKNIPTSCSLLEQGPVIILPSVPSTDIKTRVDGPPIPLQWFMNNGPAGNLKMHFFCSRKTLGEEFFPEGAACVEVQQNTVSRLFLFRRHGFKRVYIPYPFLSNEFITELEEMGVIRGCSLSRYVRNEIVIK</sequence>
<dbReference type="Proteomes" id="UP001054945">
    <property type="component" value="Unassembled WGS sequence"/>
</dbReference>
<comment type="caution">
    <text evidence="1">The sequence shown here is derived from an EMBL/GenBank/DDBJ whole genome shotgun (WGS) entry which is preliminary data.</text>
</comment>
<gene>
    <name evidence="1" type="ORF">CEXT_505251</name>
</gene>
<keyword evidence="2" id="KW-1185">Reference proteome</keyword>
<protein>
    <submittedName>
        <fullName evidence="1">Uncharacterized protein</fullName>
    </submittedName>
</protein>
<reference evidence="1 2" key="1">
    <citation type="submission" date="2021-06" db="EMBL/GenBank/DDBJ databases">
        <title>Caerostris extrusa draft genome.</title>
        <authorList>
            <person name="Kono N."/>
            <person name="Arakawa K."/>
        </authorList>
    </citation>
    <scope>NUCLEOTIDE SEQUENCE [LARGE SCALE GENOMIC DNA]</scope>
</reference>
<name>A0AAV4UCT7_CAEEX</name>
<dbReference type="EMBL" id="BPLR01012652">
    <property type="protein sequence ID" value="GIY55558.1"/>
    <property type="molecule type" value="Genomic_DNA"/>
</dbReference>
<dbReference type="AlphaFoldDB" id="A0AAV4UCT7"/>